<reference evidence="1 2" key="1">
    <citation type="journal article" date="2024" name="Microbiology">
        <title>Methylomarinum rosea sp. nov., a novel halophilic methanotrophic bacterium from the hypersaline Lake Elton.</title>
        <authorList>
            <person name="Suleimanov R.Z."/>
            <person name="Oshkin I.Y."/>
            <person name="Danilova O.V."/>
            <person name="Suzina N.E."/>
            <person name="Dedysh S.N."/>
        </authorList>
    </citation>
    <scope>NUCLEOTIDE SEQUENCE [LARGE SCALE GENOMIC DNA]</scope>
    <source>
        <strain evidence="1 2">Ch1-1</strain>
    </source>
</reference>
<accession>A0AAU7NZY4</accession>
<dbReference type="Pfam" id="PF08888">
    <property type="entry name" value="HopJ"/>
    <property type="match status" value="1"/>
</dbReference>
<evidence type="ECO:0000313" key="1">
    <source>
        <dbReference type="EMBL" id="XBS22564.1"/>
    </source>
</evidence>
<dbReference type="Gene3D" id="3.20.160.10">
    <property type="entry name" value="vpa0580 domain like"/>
    <property type="match status" value="1"/>
</dbReference>
<sequence length="117" mass="13399">MTLNEFLDRLNNNETIDFTDTMAVIADHYDYQPTEFSNGLGDDKLVNEAGSNEGSCKIFAFAKLHDLDQRKTLQLFGDYYRKDVLQDPDGTGHQNIRNFIRYGWEGIRFAGPALTEK</sequence>
<dbReference type="AlphaFoldDB" id="A0AAU7NZY4"/>
<proteinExistence type="predicted"/>
<dbReference type="InterPro" id="IPR038604">
    <property type="entry name" value="HopJ_sf"/>
</dbReference>
<keyword evidence="2" id="KW-1185">Reference proteome</keyword>
<evidence type="ECO:0000313" key="2">
    <source>
        <dbReference type="Proteomes" id="UP001225378"/>
    </source>
</evidence>
<protein>
    <submittedName>
        <fullName evidence="1">HopJ type III effector protein</fullName>
    </submittedName>
</protein>
<organism evidence="1 2">
    <name type="scientific">Methylomarinum roseum</name>
    <dbReference type="NCBI Taxonomy" id="3067653"/>
    <lineage>
        <taxon>Bacteria</taxon>
        <taxon>Pseudomonadati</taxon>
        <taxon>Pseudomonadota</taxon>
        <taxon>Gammaproteobacteria</taxon>
        <taxon>Methylococcales</taxon>
        <taxon>Methylococcaceae</taxon>
        <taxon>Methylomarinum</taxon>
    </lineage>
</organism>
<gene>
    <name evidence="1" type="ORF">Q9L42_010260</name>
</gene>
<dbReference type="EMBL" id="CP157743">
    <property type="protein sequence ID" value="XBS22564.1"/>
    <property type="molecule type" value="Genomic_DNA"/>
</dbReference>
<dbReference type="RefSeq" id="WP_305910236.1">
    <property type="nucleotide sequence ID" value="NZ_CP157743.1"/>
</dbReference>
<dbReference type="InterPro" id="IPR014984">
    <property type="entry name" value="HopJ"/>
</dbReference>
<name>A0AAU7NZY4_9GAMM</name>
<dbReference type="KEGG" id="mech:Q9L42_010260"/>
<dbReference type="Proteomes" id="UP001225378">
    <property type="component" value="Chromosome"/>
</dbReference>